<dbReference type="Pfam" id="PF09404">
    <property type="entry name" value="C12orf66_like"/>
    <property type="match status" value="1"/>
</dbReference>
<dbReference type="SUPFAM" id="SSF158548">
    <property type="entry name" value="FLJ32549 domain-like"/>
    <property type="match status" value="1"/>
</dbReference>
<dbReference type="GO" id="GO:0061462">
    <property type="term" value="P:protein localization to lysosome"/>
    <property type="evidence" value="ECO:0007669"/>
    <property type="project" value="TreeGrafter"/>
</dbReference>
<keyword evidence="1" id="KW-1185">Reference proteome</keyword>
<dbReference type="SUPFAM" id="SSF160651">
    <property type="entry name" value="FLJ32549 C-terminal domain-like"/>
    <property type="match status" value="1"/>
</dbReference>
<sequence length="495" mass="56275">MKNSPTPPPFDRGSTTSINGDRTLSDAYRYISDDDIQTIVEKFCFLLGKLDFDEAQSHIECHKLVTGHFSHPGDKIWQQLLLAISQIAQAELSYFTLGFFSTKFSFRKDPNQTRDLFTKIRQDLRRIDDNASSPFSHPESINNVLRKKLVDHFCSYASARIDMIAFYVGLQGKDWRSVVDESAARLNAVKDVYSRSTPSPLNPQADLITRELDILTKSFELKKNLCRCILLDSLLLLKELRDIFSSFFHDLQPSSSTKPSTSGLFSFIKPAKSPQKFVLLVWLNSLYEALLTKFSLYFSDVLSPYIPPSELKIMQTTSPGLHSYFLYFSKKYSPITIAVVMCRGSEDAPFYGFGYHRLLQNFPTPATQPLKDEYPVLVNVTHEKQKGNYDTFKSKIDDCLSFCAKAAAADAKPKYYLDKEKTSENTFFCTHIEWKLFLVIYFDKKVSEKDAAVLGFISDIVSSLRFTKLYQELKSPIRGASNTTPGTTPPAPKNM</sequence>
<dbReference type="GO" id="GO:0034198">
    <property type="term" value="P:cellular response to amino acid starvation"/>
    <property type="evidence" value="ECO:0007669"/>
    <property type="project" value="TreeGrafter"/>
</dbReference>
<dbReference type="Gene3D" id="1.10.3450.30">
    <property type="match status" value="1"/>
</dbReference>
<dbReference type="InterPro" id="IPR038060">
    <property type="entry name" value="C12orf66-like_central_sf"/>
</dbReference>
<accession>A0A914Z9P9</accession>
<dbReference type="AlphaFoldDB" id="A0A914Z9P9"/>
<dbReference type="Proteomes" id="UP000887577">
    <property type="component" value="Unplaced"/>
</dbReference>
<name>A0A914Z9P9_9BILA</name>
<dbReference type="InterPro" id="IPR018544">
    <property type="entry name" value="KICS_2"/>
</dbReference>
<dbReference type="PANTHER" id="PTHR31581">
    <property type="entry name" value="KICSTOR COMPLEX PROTEIN C12ORF66"/>
    <property type="match status" value="1"/>
</dbReference>
<dbReference type="GO" id="GO:0042149">
    <property type="term" value="P:cellular response to glucose starvation"/>
    <property type="evidence" value="ECO:0007669"/>
    <property type="project" value="TreeGrafter"/>
</dbReference>
<reference evidence="2" key="1">
    <citation type="submission" date="2022-11" db="UniProtKB">
        <authorList>
            <consortium name="WormBaseParasite"/>
        </authorList>
    </citation>
    <scope>IDENTIFICATION</scope>
</reference>
<dbReference type="WBParaSite" id="PSU_v2.g8531.t1">
    <property type="protein sequence ID" value="PSU_v2.g8531.t1"/>
    <property type="gene ID" value="PSU_v2.g8531"/>
</dbReference>
<proteinExistence type="predicted"/>
<evidence type="ECO:0000313" key="1">
    <source>
        <dbReference type="Proteomes" id="UP000887577"/>
    </source>
</evidence>
<organism evidence="1 2">
    <name type="scientific">Panagrolaimus superbus</name>
    <dbReference type="NCBI Taxonomy" id="310955"/>
    <lineage>
        <taxon>Eukaryota</taxon>
        <taxon>Metazoa</taxon>
        <taxon>Ecdysozoa</taxon>
        <taxon>Nematoda</taxon>
        <taxon>Chromadorea</taxon>
        <taxon>Rhabditida</taxon>
        <taxon>Tylenchina</taxon>
        <taxon>Panagrolaimomorpha</taxon>
        <taxon>Panagrolaimoidea</taxon>
        <taxon>Panagrolaimidae</taxon>
        <taxon>Panagrolaimus</taxon>
    </lineage>
</organism>
<protein>
    <submittedName>
        <fullName evidence="2">Uncharacterized protein</fullName>
    </submittedName>
</protein>
<evidence type="ECO:0000313" key="2">
    <source>
        <dbReference type="WBParaSite" id="PSU_v2.g8531.t1"/>
    </source>
</evidence>
<dbReference type="GO" id="GO:1904262">
    <property type="term" value="P:negative regulation of TORC1 signaling"/>
    <property type="evidence" value="ECO:0007669"/>
    <property type="project" value="TreeGrafter"/>
</dbReference>
<dbReference type="PANTHER" id="PTHR31581:SF1">
    <property type="entry name" value="KICSTOR SUBUNIT 2"/>
    <property type="match status" value="1"/>
</dbReference>